<dbReference type="InParanoid" id="F6QPV5"/>
<proteinExistence type="predicted"/>
<reference evidence="2" key="3">
    <citation type="submission" date="2025-09" db="UniProtKB">
        <authorList>
            <consortium name="Ensembl"/>
        </authorList>
    </citation>
    <scope>IDENTIFICATION</scope>
</reference>
<dbReference type="Proteomes" id="UP000008144">
    <property type="component" value="Unassembled WGS sequence"/>
</dbReference>
<feature type="region of interest" description="Disordered" evidence="1">
    <location>
        <begin position="107"/>
        <end position="140"/>
    </location>
</feature>
<protein>
    <submittedName>
        <fullName evidence="2">Uncharacterized protein</fullName>
    </submittedName>
</protein>
<keyword evidence="3" id="KW-1185">Reference proteome</keyword>
<sequence length="272" mass="29895">MLGIFISGLKRKRTDYLEVLTSAYLRSGVLMIPDPAKDYPLRYTNNGGNPNDGNFAVKYLANHLGSLSPEEQYELLRQAALRRQLSAGQQRMLAQKHLVAVAAMQQRKDGKRISSATSDRATGNSLIRQHPNPFEEGKQKDTNASDTFFMTSQMNAPNSRSASATIASQEREMATGGSRSATFGKSRNSNVRETSATRGTITGDQKGFKKSGTTPLSTETTVTTDPNNLIVTKQQDDKLTTISSKQKTHYFTNQSENIKTSKTLSDGKPIHD</sequence>
<evidence type="ECO:0000313" key="2">
    <source>
        <dbReference type="Ensembl" id="ENSCINP00000025555.2"/>
    </source>
</evidence>
<name>F6QPV5_CIOIN</name>
<feature type="compositionally biased region" description="Polar residues" evidence="1">
    <location>
        <begin position="177"/>
        <end position="203"/>
    </location>
</feature>
<organism evidence="2 3">
    <name type="scientific">Ciona intestinalis</name>
    <name type="common">Transparent sea squirt</name>
    <name type="synonym">Ascidia intestinalis</name>
    <dbReference type="NCBI Taxonomy" id="7719"/>
    <lineage>
        <taxon>Eukaryota</taxon>
        <taxon>Metazoa</taxon>
        <taxon>Chordata</taxon>
        <taxon>Tunicata</taxon>
        <taxon>Ascidiacea</taxon>
        <taxon>Phlebobranchia</taxon>
        <taxon>Cionidae</taxon>
        <taxon>Ciona</taxon>
    </lineage>
</organism>
<accession>F6QPV5</accession>
<feature type="compositionally biased region" description="Polar residues" evidence="1">
    <location>
        <begin position="114"/>
        <end position="127"/>
    </location>
</feature>
<reference evidence="2" key="2">
    <citation type="submission" date="2025-08" db="UniProtKB">
        <authorList>
            <consortium name="Ensembl"/>
        </authorList>
    </citation>
    <scope>IDENTIFICATION</scope>
</reference>
<feature type="region of interest" description="Disordered" evidence="1">
    <location>
        <begin position="171"/>
        <end position="223"/>
    </location>
</feature>
<evidence type="ECO:0000256" key="1">
    <source>
        <dbReference type="SAM" id="MobiDB-lite"/>
    </source>
</evidence>
<feature type="compositionally biased region" description="Low complexity" evidence="1">
    <location>
        <begin position="213"/>
        <end position="223"/>
    </location>
</feature>
<reference evidence="3" key="1">
    <citation type="journal article" date="2002" name="Science">
        <title>The draft genome of Ciona intestinalis: insights into chordate and vertebrate origins.</title>
        <authorList>
            <person name="Dehal P."/>
            <person name="Satou Y."/>
            <person name="Campbell R.K."/>
            <person name="Chapman J."/>
            <person name="Degnan B."/>
            <person name="De Tomaso A."/>
            <person name="Davidson B."/>
            <person name="Di Gregorio A."/>
            <person name="Gelpke M."/>
            <person name="Goodstein D.M."/>
            <person name="Harafuji N."/>
            <person name="Hastings K.E."/>
            <person name="Ho I."/>
            <person name="Hotta K."/>
            <person name="Huang W."/>
            <person name="Kawashima T."/>
            <person name="Lemaire P."/>
            <person name="Martinez D."/>
            <person name="Meinertzhagen I.A."/>
            <person name="Necula S."/>
            <person name="Nonaka M."/>
            <person name="Putnam N."/>
            <person name="Rash S."/>
            <person name="Saiga H."/>
            <person name="Satake M."/>
            <person name="Terry A."/>
            <person name="Yamada L."/>
            <person name="Wang H.G."/>
            <person name="Awazu S."/>
            <person name="Azumi K."/>
            <person name="Boore J."/>
            <person name="Branno M."/>
            <person name="Chin-Bow S."/>
            <person name="DeSantis R."/>
            <person name="Doyle S."/>
            <person name="Francino P."/>
            <person name="Keys D.N."/>
            <person name="Haga S."/>
            <person name="Hayashi H."/>
            <person name="Hino K."/>
            <person name="Imai K.S."/>
            <person name="Inaba K."/>
            <person name="Kano S."/>
            <person name="Kobayashi K."/>
            <person name="Kobayashi M."/>
            <person name="Lee B.I."/>
            <person name="Makabe K.W."/>
            <person name="Manohar C."/>
            <person name="Matassi G."/>
            <person name="Medina M."/>
            <person name="Mochizuki Y."/>
            <person name="Mount S."/>
            <person name="Morishita T."/>
            <person name="Miura S."/>
            <person name="Nakayama A."/>
            <person name="Nishizaka S."/>
            <person name="Nomoto H."/>
            <person name="Ohta F."/>
            <person name="Oishi K."/>
            <person name="Rigoutsos I."/>
            <person name="Sano M."/>
            <person name="Sasaki A."/>
            <person name="Sasakura Y."/>
            <person name="Shoguchi E."/>
            <person name="Shin-i T."/>
            <person name="Spagnuolo A."/>
            <person name="Stainier D."/>
            <person name="Suzuki M.M."/>
            <person name="Tassy O."/>
            <person name="Takatori N."/>
            <person name="Tokuoka M."/>
            <person name="Yagi K."/>
            <person name="Yoshizaki F."/>
            <person name="Wada S."/>
            <person name="Zhang C."/>
            <person name="Hyatt P.D."/>
            <person name="Larimer F."/>
            <person name="Detter C."/>
            <person name="Doggett N."/>
            <person name="Glavina T."/>
            <person name="Hawkins T."/>
            <person name="Richardson P."/>
            <person name="Lucas S."/>
            <person name="Kohara Y."/>
            <person name="Levine M."/>
            <person name="Satoh N."/>
            <person name="Rokhsar D.S."/>
        </authorList>
    </citation>
    <scope>NUCLEOTIDE SEQUENCE [LARGE SCALE GENOMIC DNA]</scope>
</reference>
<dbReference type="Ensembl" id="ENSCINT00000025801.2">
    <property type="protein sequence ID" value="ENSCINP00000025555.2"/>
    <property type="gene ID" value="ENSCING00000014049.2"/>
</dbReference>
<feature type="region of interest" description="Disordered" evidence="1">
    <location>
        <begin position="253"/>
        <end position="272"/>
    </location>
</feature>
<dbReference type="AlphaFoldDB" id="F6QPV5"/>
<feature type="compositionally biased region" description="Polar residues" evidence="1">
    <location>
        <begin position="253"/>
        <end position="264"/>
    </location>
</feature>
<evidence type="ECO:0000313" key="3">
    <source>
        <dbReference type="Proteomes" id="UP000008144"/>
    </source>
</evidence>
<dbReference type="HOGENOM" id="CLU_1024996_0_0_1"/>